<proteinExistence type="predicted"/>
<keyword evidence="4" id="KW-1185">Reference proteome</keyword>
<comment type="caution">
    <text evidence="3">The sequence shown here is derived from an EMBL/GenBank/DDBJ whole genome shotgun (WGS) entry which is preliminary data.</text>
</comment>
<evidence type="ECO:0000313" key="3">
    <source>
        <dbReference type="EMBL" id="PVD31674.1"/>
    </source>
</evidence>
<dbReference type="InterPro" id="IPR054491">
    <property type="entry name" value="MGH1-like_GH"/>
</dbReference>
<dbReference type="SUPFAM" id="SSF48208">
    <property type="entry name" value="Six-hairpin glycosidases"/>
    <property type="match status" value="1"/>
</dbReference>
<reference evidence="3 4" key="1">
    <citation type="submission" date="2018-04" db="EMBL/GenBank/DDBJ databases">
        <title>The genome of golden apple snail Pomacea canaliculata provides insight into stress tolerance and invasive adaptation.</title>
        <authorList>
            <person name="Liu C."/>
            <person name="Liu B."/>
            <person name="Ren Y."/>
            <person name="Zhang Y."/>
            <person name="Wang H."/>
            <person name="Li S."/>
            <person name="Jiang F."/>
            <person name="Yin L."/>
            <person name="Zhang G."/>
            <person name="Qian W."/>
            <person name="Fan W."/>
        </authorList>
    </citation>
    <scope>NUCLEOTIDE SEQUENCE [LARGE SCALE GENOMIC DNA]</scope>
    <source>
        <strain evidence="3">SZHN2017</strain>
        <tissue evidence="3">Muscle</tissue>
    </source>
</reference>
<dbReference type="GO" id="GO:0009311">
    <property type="term" value="P:oligosaccharide metabolic process"/>
    <property type="evidence" value="ECO:0007669"/>
    <property type="project" value="InterPro"/>
</dbReference>
<sequence>MAAEQKRLKEDRLRTKNWKRWGPYLSERQWATVREDYSADGDCWSYFPHEHARSRAYRWGEDGLLGITDRQCRICLALAVWNEEDEFLKERLFGLTGHQGNHGEDVKELYYYLDSTPTHTYMRALYKYPQTAYPYEELVEENGKRTVMDPEYEILDTGIFDNDCYWDIIAEYAKATPNDVLGAYTITNRAPHEATIHFMPTLWFRNVWSWGDECDAWLEQKPHLRQVAPGKVLLNHCVLGEMIFEVDAGPDGTVPTLLFTENDTNSKLLFKCVNKSPYVKDAFHNYVVKGDKTAVNPNREGTKCAAHYILTVGSEQSVTIRVRLYHHLEKPISAFGPAFDKVMVQRHDEADCFYEEVMGLKSVAEQLVARQAYAGLLWSKQFYHYVVQEWLHGDKGQPPPPTERLYGRNTSWIHLFNRDVISVPDKWEYPWYASWDLAFHMIPVANIDLQFAKEQLLLFLREWYMHPNGQIPAYEFAFSDVNPPVHAYAVIKVYKASGPKDHRDILFLARCFHKLVLNFTWWVNRKDPDGRNIFEGGFLGLDNIGVFDRSKPLPVGGRLAQADATAWMAFFCVIMLEISLILARRDPIYEDMASKFFEHFVFILDAINNVAGEGLWNDVDGFYYDHIYGNNHSLPLKIRSMVGMVPLFSSMVLHDQEMKRHPGFYKRTKWFLEHKKDLAQRILCRASEDNGNADDTLLLTVVTREQLVRMLHYILDEDEFLSPYGIRSLSKYHYKHPFKFEVGEQAHFVQYQPAESQSKLFGGNSNWRGPIWIPMNYLLIENLQRLDYFYQDTLKVECPTGSGKYMRLKDVAAELSLRLSRLFLPDIYGSRACHGLEERYSKDPNFRDLVLFYEFFDGDTGRGCGASHQTGWTALIVNLLKSARHRKSLSGDSTSSLCAASNI</sequence>
<dbReference type="InterPro" id="IPR031335">
    <property type="entry name" value="Glyco_hydro_63_C"/>
</dbReference>
<dbReference type="Gene3D" id="1.50.10.10">
    <property type="match status" value="1"/>
</dbReference>
<protein>
    <submittedName>
        <fullName evidence="3">Uncharacterized protein</fullName>
    </submittedName>
</protein>
<dbReference type="AlphaFoldDB" id="A0A2T7PE30"/>
<dbReference type="PANTHER" id="PTHR10412:SF10">
    <property type="entry name" value="GLYCOSYL HYDROLASE FAMILY 63 C-TERMINAL DOMAIN-CONTAINING PROTEIN"/>
    <property type="match status" value="1"/>
</dbReference>
<dbReference type="PANTHER" id="PTHR10412">
    <property type="entry name" value="MANNOSYL-OLIGOSACCHARIDE GLUCOSIDASE"/>
    <property type="match status" value="1"/>
</dbReference>
<feature type="domain" description="Mannosylglycerate hydrolase MGH1-like glycoside hydrolase" evidence="2">
    <location>
        <begin position="429"/>
        <end position="531"/>
    </location>
</feature>
<feature type="domain" description="Glycosyl hydrolase family 63 C-terminal" evidence="1">
    <location>
        <begin position="703"/>
        <end position="785"/>
    </location>
</feature>
<name>A0A2T7PE30_POMCA</name>
<evidence type="ECO:0000259" key="2">
    <source>
        <dbReference type="Pfam" id="PF22422"/>
    </source>
</evidence>
<dbReference type="Proteomes" id="UP000245119">
    <property type="component" value="Linkage Group LG4"/>
</dbReference>
<dbReference type="GO" id="GO:0004573">
    <property type="term" value="F:Glc3Man9GlcNAc2 oligosaccharide glucosidase activity"/>
    <property type="evidence" value="ECO:0007669"/>
    <property type="project" value="InterPro"/>
</dbReference>
<dbReference type="EMBL" id="PZQS01000004">
    <property type="protein sequence ID" value="PVD31674.1"/>
    <property type="molecule type" value="Genomic_DNA"/>
</dbReference>
<dbReference type="InterPro" id="IPR004888">
    <property type="entry name" value="Glycoside_hydrolase_63"/>
</dbReference>
<evidence type="ECO:0000259" key="1">
    <source>
        <dbReference type="Pfam" id="PF03200"/>
    </source>
</evidence>
<accession>A0A2T7PE30</accession>
<evidence type="ECO:0000313" key="4">
    <source>
        <dbReference type="Proteomes" id="UP000245119"/>
    </source>
</evidence>
<dbReference type="Pfam" id="PF22422">
    <property type="entry name" value="MGH1-like_GH"/>
    <property type="match status" value="1"/>
</dbReference>
<dbReference type="STRING" id="400727.A0A2T7PE30"/>
<dbReference type="OrthoDB" id="14419at2759"/>
<gene>
    <name evidence="3" type="ORF">C0Q70_07092</name>
</gene>
<dbReference type="InterPro" id="IPR008928">
    <property type="entry name" value="6-hairpin_glycosidase_sf"/>
</dbReference>
<dbReference type="OMA" id="ERTKYWK"/>
<organism evidence="3 4">
    <name type="scientific">Pomacea canaliculata</name>
    <name type="common">Golden apple snail</name>
    <dbReference type="NCBI Taxonomy" id="400727"/>
    <lineage>
        <taxon>Eukaryota</taxon>
        <taxon>Metazoa</taxon>
        <taxon>Spiralia</taxon>
        <taxon>Lophotrochozoa</taxon>
        <taxon>Mollusca</taxon>
        <taxon>Gastropoda</taxon>
        <taxon>Caenogastropoda</taxon>
        <taxon>Architaenioglossa</taxon>
        <taxon>Ampullarioidea</taxon>
        <taxon>Ampullariidae</taxon>
        <taxon>Pomacea</taxon>
    </lineage>
</organism>
<dbReference type="InterPro" id="IPR012341">
    <property type="entry name" value="6hp_glycosidase-like_sf"/>
</dbReference>
<dbReference type="Pfam" id="PF03200">
    <property type="entry name" value="Glyco_hydro_63"/>
    <property type="match status" value="1"/>
</dbReference>